<evidence type="ECO:0000313" key="5">
    <source>
        <dbReference type="Proteomes" id="UP000092321"/>
    </source>
</evidence>
<dbReference type="OrthoDB" id="25129at2759"/>
<accession>A0A1B7TAX5</accession>
<sequence length="470" mass="53526">MTDIDQQICNRCKEQPAVANTRKELFCKECFSKFILLKQRRTLISDKDKFLQQIMKVTFKTPNDDKILLALSMGKSSLIVLQNLIEYLNNQYSQQQQTGFILETITVVENEEEYIKFKNIVNILQTLPEFQVLKKGSIKFRVVNINKLLTISENNKLQLLRLSKSDYKLIVQNINGNSNDITLDEILIESFGNQAKTLTSKEDFKNIAINNAIETVYKKYNYIALVYGSSMTKLATEIVTNTVTGRGDVIARNLDMKFYPLTDVFYSEVEAYYDLVINNKDILLYNEETGSSSSSSSTKKVLLLNELASESQPKSRKTKTISDITLDYFNTIEGDYASVISTVVKTGLKLKNPNSTEDLNEKFNHCKICQNRISNKHSPAEWINNITVMNPAIKTTDSEKTNFENWEKEVSSIEKINAKNLGDDELSEIDSGLCYGCIVTLNTSLSKSVKWTEKTDDDGLLEQVLEEYVL</sequence>
<dbReference type="GO" id="GO:0000049">
    <property type="term" value="F:tRNA binding"/>
    <property type="evidence" value="ECO:0007669"/>
    <property type="project" value="InterPro"/>
</dbReference>
<evidence type="ECO:0000313" key="4">
    <source>
        <dbReference type="EMBL" id="OBA25896.1"/>
    </source>
</evidence>
<dbReference type="InterPro" id="IPR014729">
    <property type="entry name" value="Rossmann-like_a/b/a_fold"/>
</dbReference>
<protein>
    <recommendedName>
        <fullName evidence="3">Cytoplasmic tRNA 2-thiolation protein 2</fullName>
    </recommendedName>
</protein>
<dbReference type="HAMAP" id="MF_03054">
    <property type="entry name" value="CTU2"/>
    <property type="match status" value="1"/>
</dbReference>
<reference evidence="5" key="1">
    <citation type="journal article" date="2016" name="Proc. Natl. Acad. Sci. U.S.A.">
        <title>Comparative genomics of biotechnologically important yeasts.</title>
        <authorList>
            <person name="Riley R."/>
            <person name="Haridas S."/>
            <person name="Wolfe K.H."/>
            <person name="Lopes M.R."/>
            <person name="Hittinger C.T."/>
            <person name="Goeker M."/>
            <person name="Salamov A.A."/>
            <person name="Wisecaver J.H."/>
            <person name="Long T.M."/>
            <person name="Calvey C.H."/>
            <person name="Aerts A.L."/>
            <person name="Barry K.W."/>
            <person name="Choi C."/>
            <person name="Clum A."/>
            <person name="Coughlan A.Y."/>
            <person name="Deshpande S."/>
            <person name="Douglass A.P."/>
            <person name="Hanson S.J."/>
            <person name="Klenk H.-P."/>
            <person name="LaButti K.M."/>
            <person name="Lapidus A."/>
            <person name="Lindquist E.A."/>
            <person name="Lipzen A.M."/>
            <person name="Meier-Kolthoff J.P."/>
            <person name="Ohm R.A."/>
            <person name="Otillar R.P."/>
            <person name="Pangilinan J.L."/>
            <person name="Peng Y."/>
            <person name="Rokas A."/>
            <person name="Rosa C.A."/>
            <person name="Scheuner C."/>
            <person name="Sibirny A.A."/>
            <person name="Slot J.C."/>
            <person name="Stielow J.B."/>
            <person name="Sun H."/>
            <person name="Kurtzman C.P."/>
            <person name="Blackwell M."/>
            <person name="Grigoriev I.V."/>
            <person name="Jeffries T.W."/>
        </authorList>
    </citation>
    <scope>NUCLEOTIDE SEQUENCE [LARGE SCALE GENOMIC DNA]</scope>
    <source>
        <strain evidence="5">NRRL Y-1626</strain>
    </source>
</reference>
<dbReference type="GO" id="GO:0016783">
    <property type="term" value="F:sulfurtransferase activity"/>
    <property type="evidence" value="ECO:0007669"/>
    <property type="project" value="TreeGrafter"/>
</dbReference>
<evidence type="ECO:0000256" key="1">
    <source>
        <dbReference type="ARBA" id="ARBA00022490"/>
    </source>
</evidence>
<comment type="function">
    <text evidence="3">Plays a central role in 2-thiolation of mcm(5)S(2)U at tRNA wobble positions of tRNA(Lys), tRNA(Glu) and tRNA(Gln). May act by forming a heterodimer with NCS6 that ligates sulfur from thiocarboxylated URM1 onto the uridine of tRNAs at wobble position. Prior mcm(5) tRNA modification by the elongator complex is required for 2-thiolation. May also be involved in protein urmylation.</text>
</comment>
<dbReference type="GO" id="GO:0002143">
    <property type="term" value="P:tRNA wobble position uridine thiolation"/>
    <property type="evidence" value="ECO:0007669"/>
    <property type="project" value="TreeGrafter"/>
</dbReference>
<dbReference type="GO" id="GO:0032447">
    <property type="term" value="P:protein urmylation"/>
    <property type="evidence" value="ECO:0007669"/>
    <property type="project" value="UniProtKB-UniRule"/>
</dbReference>
<name>A0A1B7TAX5_9ASCO</name>
<organism evidence="4 5">
    <name type="scientific">Hanseniaspora valbyensis NRRL Y-1626</name>
    <dbReference type="NCBI Taxonomy" id="766949"/>
    <lineage>
        <taxon>Eukaryota</taxon>
        <taxon>Fungi</taxon>
        <taxon>Dikarya</taxon>
        <taxon>Ascomycota</taxon>
        <taxon>Saccharomycotina</taxon>
        <taxon>Saccharomycetes</taxon>
        <taxon>Saccharomycodales</taxon>
        <taxon>Saccharomycodaceae</taxon>
        <taxon>Hanseniaspora</taxon>
    </lineage>
</organism>
<evidence type="ECO:0000256" key="2">
    <source>
        <dbReference type="ARBA" id="ARBA00022694"/>
    </source>
</evidence>
<dbReference type="PANTHER" id="PTHR20882:SF14">
    <property type="entry name" value="CYTOPLASMIC TRNA 2-THIOLATION PROTEIN 2"/>
    <property type="match status" value="1"/>
</dbReference>
<comment type="subcellular location">
    <subcellularLocation>
        <location evidence="3">Cytoplasm</location>
    </subcellularLocation>
</comment>
<dbReference type="Proteomes" id="UP000092321">
    <property type="component" value="Unassembled WGS sequence"/>
</dbReference>
<dbReference type="Pfam" id="PF10288">
    <property type="entry name" value="CTU2"/>
    <property type="match status" value="1"/>
</dbReference>
<dbReference type="AlphaFoldDB" id="A0A1B7TAX5"/>
<comment type="pathway">
    <text evidence="3">tRNA modification; 5-methoxycarbonylmethyl-2-thiouridine-tRNA biosynthesis.</text>
</comment>
<dbReference type="GO" id="GO:0016779">
    <property type="term" value="F:nucleotidyltransferase activity"/>
    <property type="evidence" value="ECO:0007669"/>
    <property type="project" value="UniProtKB-UniRule"/>
</dbReference>
<dbReference type="GO" id="GO:0005829">
    <property type="term" value="C:cytosol"/>
    <property type="evidence" value="ECO:0007669"/>
    <property type="project" value="TreeGrafter"/>
</dbReference>
<evidence type="ECO:0000256" key="3">
    <source>
        <dbReference type="HAMAP-Rule" id="MF_03054"/>
    </source>
</evidence>
<dbReference type="PANTHER" id="PTHR20882">
    <property type="entry name" value="CYTOPLASMIC TRNA 2-THIOLATION PROTEIN 2"/>
    <property type="match status" value="1"/>
</dbReference>
<keyword evidence="2 3" id="KW-0819">tRNA processing</keyword>
<comment type="similarity">
    <text evidence="3">Belongs to the CTU2/NCS2 family.</text>
</comment>
<proteinExistence type="inferred from homology"/>
<dbReference type="Gene3D" id="3.40.50.620">
    <property type="entry name" value="HUPs"/>
    <property type="match status" value="1"/>
</dbReference>
<keyword evidence="1 3" id="KW-0963">Cytoplasm</keyword>
<dbReference type="InterPro" id="IPR019407">
    <property type="entry name" value="CTU2"/>
</dbReference>
<comment type="caution">
    <text evidence="4">The sequence shown here is derived from an EMBL/GenBank/DDBJ whole genome shotgun (WGS) entry which is preliminary data.</text>
</comment>
<dbReference type="UniPathway" id="UPA00988"/>
<dbReference type="EMBL" id="LXPE01000035">
    <property type="protein sequence ID" value="OBA25896.1"/>
    <property type="molecule type" value="Genomic_DNA"/>
</dbReference>
<keyword evidence="5" id="KW-1185">Reference proteome</keyword>
<gene>
    <name evidence="3" type="primary">NCS2</name>
    <name evidence="3" type="synonym">CTU2</name>
    <name evidence="4" type="ORF">HANVADRAFT_3299</name>
</gene>